<proteinExistence type="predicted"/>
<dbReference type="EMBL" id="FUYB01000006">
    <property type="protein sequence ID" value="SKA76789.1"/>
    <property type="molecule type" value="Genomic_DNA"/>
</dbReference>
<dbReference type="Proteomes" id="UP000190460">
    <property type="component" value="Unassembled WGS sequence"/>
</dbReference>
<dbReference type="SFLD" id="SFLDG01129">
    <property type="entry name" value="C1.5:_HAD__Beta-PGM__Phosphata"/>
    <property type="match status" value="1"/>
</dbReference>
<dbReference type="SFLD" id="SFLDF00035">
    <property type="entry name" value="phosphoglycolate_phosphatase"/>
    <property type="match status" value="1"/>
</dbReference>
<dbReference type="Gene3D" id="3.40.50.1000">
    <property type="entry name" value="HAD superfamily/HAD-like"/>
    <property type="match status" value="1"/>
</dbReference>
<sequence length="254" mass="28397">MTQLKALLWDVDGTLADTEEHGHRVAFNQAFAEIGLEWHWDVQLYGELLQVTGGKERIQFFIDHYATPFIKPKDLKDFIAKLHQRKTHFYLERLQQGQIPLRCGVQRLIQEARAAGLRLAIVTTTTPENVSYLLAATLGAEALQWFDCIAAGDIVPKKKPAPDIYTYALAQLKLQPEECLALEDSDNGLKSAHAAGVPTLVTVNEYTKTQDFSQALLVLDHLGEPDQGITVLQGEAGVRQYVDVPLLRQLLANR</sequence>
<dbReference type="SFLD" id="SFLDG01135">
    <property type="entry name" value="C1.5.6:_HAD__Beta-PGM__Phospha"/>
    <property type="match status" value="1"/>
</dbReference>
<organism evidence="1 2">
    <name type="scientific">Thiothrix eikelboomii</name>
    <dbReference type="NCBI Taxonomy" id="92487"/>
    <lineage>
        <taxon>Bacteria</taxon>
        <taxon>Pseudomonadati</taxon>
        <taxon>Pseudomonadota</taxon>
        <taxon>Gammaproteobacteria</taxon>
        <taxon>Thiotrichales</taxon>
        <taxon>Thiotrichaceae</taxon>
        <taxon>Thiothrix</taxon>
    </lineage>
</organism>
<dbReference type="GO" id="GO:0016787">
    <property type="term" value="F:hydrolase activity"/>
    <property type="evidence" value="ECO:0007669"/>
    <property type="project" value="InterPro"/>
</dbReference>
<dbReference type="InterPro" id="IPR023198">
    <property type="entry name" value="PGP-like_dom2"/>
</dbReference>
<dbReference type="Pfam" id="PF00702">
    <property type="entry name" value="Hydrolase"/>
    <property type="match status" value="1"/>
</dbReference>
<accession>A0A1T4WI02</accession>
<dbReference type="InterPro" id="IPR023214">
    <property type="entry name" value="HAD_sf"/>
</dbReference>
<dbReference type="PANTHER" id="PTHR42896:SF2">
    <property type="entry name" value="CBBY-LIKE PROTEIN"/>
    <property type="match status" value="1"/>
</dbReference>
<dbReference type="InterPro" id="IPR044999">
    <property type="entry name" value="CbbY-like"/>
</dbReference>
<reference evidence="1 2" key="1">
    <citation type="submission" date="2017-02" db="EMBL/GenBank/DDBJ databases">
        <authorList>
            <person name="Peterson S.W."/>
        </authorList>
    </citation>
    <scope>NUCLEOTIDE SEQUENCE [LARGE SCALE GENOMIC DNA]</scope>
    <source>
        <strain evidence="1 2">ATCC 49788</strain>
    </source>
</reference>
<dbReference type="InterPro" id="IPR006439">
    <property type="entry name" value="HAD-SF_hydro_IA"/>
</dbReference>
<dbReference type="Gene3D" id="1.10.150.240">
    <property type="entry name" value="Putative phosphatase, domain 2"/>
    <property type="match status" value="1"/>
</dbReference>
<evidence type="ECO:0000313" key="2">
    <source>
        <dbReference type="Proteomes" id="UP000190460"/>
    </source>
</evidence>
<gene>
    <name evidence="1" type="ORF">SAMN02745130_01674</name>
</gene>
<protein>
    <submittedName>
        <fullName evidence="1">Haloacid dehalogenase superfamily, subfamily IA, variant 3 with third motif having DD or ED</fullName>
    </submittedName>
</protein>
<dbReference type="SFLD" id="SFLDS00003">
    <property type="entry name" value="Haloacid_Dehalogenase"/>
    <property type="match status" value="1"/>
</dbReference>
<dbReference type="PRINTS" id="PR00413">
    <property type="entry name" value="HADHALOGNASE"/>
</dbReference>
<dbReference type="AlphaFoldDB" id="A0A1T4WI02"/>
<dbReference type="OrthoDB" id="9782449at2"/>
<dbReference type="STRING" id="92487.SAMN02745130_01674"/>
<keyword evidence="2" id="KW-1185">Reference proteome</keyword>
<dbReference type="CDD" id="cd07528">
    <property type="entry name" value="HAD_CbbY-like"/>
    <property type="match status" value="1"/>
</dbReference>
<dbReference type="RefSeq" id="WP_078922148.1">
    <property type="nucleotide sequence ID" value="NZ_FUYB01000006.1"/>
</dbReference>
<dbReference type="PANTHER" id="PTHR42896">
    <property type="entry name" value="XYLULOSE-1,5-BISPHOSPHATE (XUBP) PHOSPHATASE"/>
    <property type="match status" value="1"/>
</dbReference>
<dbReference type="NCBIfam" id="TIGR01509">
    <property type="entry name" value="HAD-SF-IA-v3"/>
    <property type="match status" value="1"/>
</dbReference>
<dbReference type="SUPFAM" id="SSF56784">
    <property type="entry name" value="HAD-like"/>
    <property type="match status" value="1"/>
</dbReference>
<evidence type="ECO:0000313" key="1">
    <source>
        <dbReference type="EMBL" id="SKA76789.1"/>
    </source>
</evidence>
<dbReference type="InterPro" id="IPR036412">
    <property type="entry name" value="HAD-like_sf"/>
</dbReference>
<name>A0A1T4WI02_9GAMM</name>